<dbReference type="InterPro" id="IPR011623">
    <property type="entry name" value="7TMR_DISM_rcpt_extracell_dom1"/>
</dbReference>
<proteinExistence type="predicted"/>
<evidence type="ECO:0000313" key="6">
    <source>
        <dbReference type="EMBL" id="MCJ8211061.1"/>
    </source>
</evidence>
<feature type="coiled-coil region" evidence="1">
    <location>
        <begin position="445"/>
        <end position="493"/>
    </location>
</feature>
<feature type="transmembrane region" description="Helical" evidence="2">
    <location>
        <begin position="309"/>
        <end position="328"/>
    </location>
</feature>
<evidence type="ECO:0000256" key="2">
    <source>
        <dbReference type="SAM" id="Phobius"/>
    </source>
</evidence>
<evidence type="ECO:0000256" key="3">
    <source>
        <dbReference type="SAM" id="SignalP"/>
    </source>
</evidence>
<feature type="transmembrane region" description="Helical" evidence="2">
    <location>
        <begin position="216"/>
        <end position="232"/>
    </location>
</feature>
<name>A0A9X1X4X6_9SPHI</name>
<dbReference type="RefSeq" id="WP_245131296.1">
    <property type="nucleotide sequence ID" value="NZ_JALJEJ010000007.1"/>
</dbReference>
<feature type="chain" id="PRO_5040864377" evidence="3">
    <location>
        <begin position="22"/>
        <end position="640"/>
    </location>
</feature>
<evidence type="ECO:0000259" key="4">
    <source>
        <dbReference type="Pfam" id="PF07695"/>
    </source>
</evidence>
<gene>
    <name evidence="6" type="ORF">MUY27_15185</name>
</gene>
<dbReference type="Pfam" id="PF07696">
    <property type="entry name" value="7TMR-DISMED2"/>
    <property type="match status" value="1"/>
</dbReference>
<keyword evidence="2" id="KW-0472">Membrane</keyword>
<dbReference type="InterPro" id="IPR011622">
    <property type="entry name" value="7TMR_DISM_rcpt_extracell_dom2"/>
</dbReference>
<dbReference type="EMBL" id="JALJEJ010000007">
    <property type="protein sequence ID" value="MCJ8211061.1"/>
    <property type="molecule type" value="Genomic_DNA"/>
</dbReference>
<feature type="transmembrane region" description="Helical" evidence="2">
    <location>
        <begin position="187"/>
        <end position="209"/>
    </location>
</feature>
<dbReference type="AlphaFoldDB" id="A0A9X1X4X6"/>
<evidence type="ECO:0000256" key="1">
    <source>
        <dbReference type="SAM" id="Coils"/>
    </source>
</evidence>
<dbReference type="Pfam" id="PF07695">
    <property type="entry name" value="7TMR-DISM_7TM"/>
    <property type="match status" value="1"/>
</dbReference>
<keyword evidence="2" id="KW-0812">Transmembrane</keyword>
<feature type="transmembrane region" description="Helical" evidence="2">
    <location>
        <begin position="340"/>
        <end position="363"/>
    </location>
</feature>
<feature type="transmembrane region" description="Helical" evidence="2">
    <location>
        <begin position="369"/>
        <end position="388"/>
    </location>
</feature>
<dbReference type="Proteomes" id="UP001139450">
    <property type="component" value="Unassembled WGS sequence"/>
</dbReference>
<keyword evidence="3" id="KW-0732">Signal</keyword>
<feature type="signal peptide" evidence="3">
    <location>
        <begin position="1"/>
        <end position="21"/>
    </location>
</feature>
<evidence type="ECO:0000313" key="7">
    <source>
        <dbReference type="Proteomes" id="UP001139450"/>
    </source>
</evidence>
<evidence type="ECO:0000259" key="5">
    <source>
        <dbReference type="Pfam" id="PF07696"/>
    </source>
</evidence>
<feature type="domain" description="7TM-DISM receptor extracellular" evidence="5">
    <location>
        <begin position="40"/>
        <end position="170"/>
    </location>
</feature>
<organism evidence="6 7">
    <name type="scientific">Mucilaginibacter straminoryzae</name>
    <dbReference type="NCBI Taxonomy" id="2932774"/>
    <lineage>
        <taxon>Bacteria</taxon>
        <taxon>Pseudomonadati</taxon>
        <taxon>Bacteroidota</taxon>
        <taxon>Sphingobacteriia</taxon>
        <taxon>Sphingobacteriales</taxon>
        <taxon>Sphingobacteriaceae</taxon>
        <taxon>Mucilaginibacter</taxon>
    </lineage>
</organism>
<keyword evidence="2" id="KW-1133">Transmembrane helix</keyword>
<accession>A0A9X1X4X6</accession>
<comment type="caution">
    <text evidence="6">The sequence shown here is derived from an EMBL/GenBank/DDBJ whole genome shotgun (WGS) entry which is preliminary data.</text>
</comment>
<sequence>MKKHTWLFLLALLCLANNVIAQQTVLLDSSTAEHIFKRTEISCLEDKAGKLSFNDVTSKTGERLFQTNKGYFPKNFNHASVYWYRVKVKYPDSLPDKHAVIEFFDQTTDEITAYLPDAKGGYTSSSSGAARSFTGRLFQHKNFEFLIDQRGKGEHVYYFRVRSKELVNVIIVYRTVTYFVHYALVEYLTYGLFYGMILIFCFHNLLMFMAVRSRQYLYYVLYILSVGIYEMSTDGIAFQFLWPHSPLWNEYAYGIALYSVSIFALAFTKALLQVKQRNRSLYRLINITLMVRTAYFLFCLFIQKSFFAYRFIEILPLAVAFATGIVIWKQGFKPARFFVLAYSFLFVSFVIKGVYVLGLARYIPGVIGHYSMTIGFVCEMVLLSFSIGDQVRVFRKEKDLAQEETIRQMKINADLKDSINRELEIQVRQRTSEVVQKSEEIRQQAEIIESQNRDLMEINKQLELQAEEISRMNVLLEKDNVELKTNIERVTDARIESTELTFEEFSQKYPDREHCNKFLADLKWAAGYQCIKCGNGNYGPGRAPFSRRCSKCAYEESVMHNTIFENNRIPINKAFYIVYLMYTTKGNISSYQLAEKLDIRQSTCWAYAIRVKAVMDERKNALRKNKKAGWSSLVLKALQA</sequence>
<feature type="domain" description="7TM-DISM receptor extracellular" evidence="4">
    <location>
        <begin position="186"/>
        <end position="389"/>
    </location>
</feature>
<keyword evidence="1" id="KW-0175">Coiled coil</keyword>
<feature type="transmembrane region" description="Helical" evidence="2">
    <location>
        <begin position="284"/>
        <end position="303"/>
    </location>
</feature>
<feature type="transmembrane region" description="Helical" evidence="2">
    <location>
        <begin position="252"/>
        <end position="272"/>
    </location>
</feature>
<protein>
    <submittedName>
        <fullName evidence="6">Chromosome partitioning protein ParA</fullName>
    </submittedName>
</protein>
<dbReference type="Gene3D" id="2.60.40.2380">
    <property type="match status" value="1"/>
</dbReference>
<reference evidence="6" key="1">
    <citation type="submission" date="2022-04" db="EMBL/GenBank/DDBJ databases">
        <title>Mucilaginibacter sp. RS28 isolated from freshwater.</title>
        <authorList>
            <person name="Ko S.-R."/>
        </authorList>
    </citation>
    <scope>NUCLEOTIDE SEQUENCE</scope>
    <source>
        <strain evidence="6">RS28</strain>
    </source>
</reference>
<keyword evidence="7" id="KW-1185">Reference proteome</keyword>